<evidence type="ECO:0000313" key="2">
    <source>
        <dbReference type="Proteomes" id="UP000240987"/>
    </source>
</evidence>
<organism evidence="1 2">
    <name type="scientific">Photobacterium frigidiphilum</name>
    <dbReference type="NCBI Taxonomy" id="264736"/>
    <lineage>
        <taxon>Bacteria</taxon>
        <taxon>Pseudomonadati</taxon>
        <taxon>Pseudomonadota</taxon>
        <taxon>Gammaproteobacteria</taxon>
        <taxon>Vibrionales</taxon>
        <taxon>Vibrionaceae</taxon>
        <taxon>Photobacterium</taxon>
    </lineage>
</organism>
<dbReference type="AlphaFoldDB" id="A0A2T3J5T1"/>
<gene>
    <name evidence="1" type="ORF">C9J12_29500</name>
</gene>
<proteinExistence type="predicted"/>
<sequence>MDSEKLIKIIEPKIITNNDQYWAMHALSFLEYFYEHKNSEVSFSRNIDSSKAPITMASLRAHASISFISDMRRYFRNWGLQYLLAHYMRTVEAEDAVGDLLAYLSDIHNIDLVQDLKWYGWYVTGSDSRSGNRFIQEVDAPLLGTRNLSLNEYKRARDTDMCLLLGYEFDDPQSDNIEHYEISVLGEVEGKYSSDIHRSSYWNRKPEFSQFGIGVSDENDHNQIEVVKSENGSKPVITFSSKDNVVKDFIDILDVFDWVFNRRYSQDNTPPRSYINIGLGNTIKYLIESWNDPVYEVIRDLRKLINVSDKSKEETNEITMPSVPKIILP</sequence>
<accession>A0A2T3J5T1</accession>
<reference evidence="1 2" key="1">
    <citation type="submission" date="2018-01" db="EMBL/GenBank/DDBJ databases">
        <title>Whole genome sequencing of Histamine producing bacteria.</title>
        <authorList>
            <person name="Butler K."/>
        </authorList>
    </citation>
    <scope>NUCLEOTIDE SEQUENCE [LARGE SCALE GENOMIC DNA]</scope>
    <source>
        <strain evidence="1 2">JCM 12947</strain>
    </source>
</reference>
<dbReference type="RefSeq" id="WP_107246961.1">
    <property type="nucleotide sequence ID" value="NZ_PYMJ01000080.1"/>
</dbReference>
<protein>
    <submittedName>
        <fullName evidence="1">Uncharacterized protein</fullName>
    </submittedName>
</protein>
<comment type="caution">
    <text evidence="1">The sequence shown here is derived from an EMBL/GenBank/DDBJ whole genome shotgun (WGS) entry which is preliminary data.</text>
</comment>
<keyword evidence="2" id="KW-1185">Reference proteome</keyword>
<name>A0A2T3J5T1_9GAMM</name>
<dbReference type="Proteomes" id="UP000240987">
    <property type="component" value="Unassembled WGS sequence"/>
</dbReference>
<evidence type="ECO:0000313" key="1">
    <source>
        <dbReference type="EMBL" id="PSU41681.1"/>
    </source>
</evidence>
<dbReference type="EMBL" id="PYMJ01000080">
    <property type="protein sequence ID" value="PSU41681.1"/>
    <property type="molecule type" value="Genomic_DNA"/>
</dbReference>
<dbReference type="OrthoDB" id="6624716at2"/>